<keyword evidence="5" id="KW-1015">Disulfide bond</keyword>
<dbReference type="PROSITE" id="PS50835">
    <property type="entry name" value="IG_LIKE"/>
    <property type="match status" value="3"/>
</dbReference>
<evidence type="ECO:0000256" key="8">
    <source>
        <dbReference type="ARBA" id="ARBA00061540"/>
    </source>
</evidence>
<comment type="caution">
    <text evidence="11">The sequence shown here is derived from an EMBL/GenBank/DDBJ whole genome shotgun (WGS) entry which is preliminary data.</text>
</comment>
<evidence type="ECO:0000259" key="10">
    <source>
        <dbReference type="PROSITE" id="PS50835"/>
    </source>
</evidence>
<dbReference type="PANTHER" id="PTHR10075">
    <property type="entry name" value="BASIGIN RELATED"/>
    <property type="match status" value="1"/>
</dbReference>
<feature type="compositionally biased region" description="Pro residues" evidence="9">
    <location>
        <begin position="587"/>
        <end position="600"/>
    </location>
</feature>
<evidence type="ECO:0000256" key="3">
    <source>
        <dbReference type="ARBA" id="ARBA00022553"/>
    </source>
</evidence>
<dbReference type="Proteomes" id="UP001219934">
    <property type="component" value="Unassembled WGS sequence"/>
</dbReference>
<keyword evidence="12" id="KW-1185">Reference proteome</keyword>
<dbReference type="Pfam" id="PF07679">
    <property type="entry name" value="I-set"/>
    <property type="match status" value="3"/>
</dbReference>
<dbReference type="AlphaFoldDB" id="A0AAD6FSD6"/>
<feature type="compositionally biased region" description="Polar residues" evidence="9">
    <location>
        <begin position="376"/>
        <end position="385"/>
    </location>
</feature>
<feature type="compositionally biased region" description="Basic and acidic residues" evidence="9">
    <location>
        <begin position="250"/>
        <end position="260"/>
    </location>
</feature>
<dbReference type="FunFam" id="2.60.40.10:FF:003255">
    <property type="match status" value="1"/>
</dbReference>
<feature type="compositionally biased region" description="Polar residues" evidence="9">
    <location>
        <begin position="301"/>
        <end position="325"/>
    </location>
</feature>
<dbReference type="InterPro" id="IPR013783">
    <property type="entry name" value="Ig-like_fold"/>
</dbReference>
<dbReference type="EMBL" id="JAPTMU010000003">
    <property type="protein sequence ID" value="KAJ4946126.1"/>
    <property type="molecule type" value="Genomic_DNA"/>
</dbReference>
<dbReference type="GO" id="GO:0030018">
    <property type="term" value="C:Z disc"/>
    <property type="evidence" value="ECO:0007669"/>
    <property type="project" value="UniProtKB-SubCell"/>
</dbReference>
<keyword evidence="7" id="KW-0393">Immunoglobulin domain</keyword>
<dbReference type="GO" id="GO:0070593">
    <property type="term" value="P:dendrite self-avoidance"/>
    <property type="evidence" value="ECO:0007669"/>
    <property type="project" value="TreeGrafter"/>
</dbReference>
<evidence type="ECO:0000256" key="4">
    <source>
        <dbReference type="ARBA" id="ARBA00022737"/>
    </source>
</evidence>
<feature type="compositionally biased region" description="Low complexity" evidence="9">
    <location>
        <begin position="652"/>
        <end position="676"/>
    </location>
</feature>
<keyword evidence="2" id="KW-0963">Cytoplasm</keyword>
<dbReference type="InterPro" id="IPR013098">
    <property type="entry name" value="Ig_I-set"/>
</dbReference>
<comment type="subcellular location">
    <subcellularLocation>
        <location evidence="1">Cytoplasm</location>
        <location evidence="1">Myofibril</location>
        <location evidence="1">Sarcomere</location>
        <location evidence="1">Z line</location>
    </subcellularLocation>
</comment>
<reference evidence="11" key="1">
    <citation type="submission" date="2022-11" db="EMBL/GenBank/DDBJ databases">
        <title>Chromosome-level genome of Pogonophryne albipinna.</title>
        <authorList>
            <person name="Jo E."/>
        </authorList>
    </citation>
    <scope>NUCLEOTIDE SEQUENCE</scope>
    <source>
        <strain evidence="11">SGF0006</strain>
        <tissue evidence="11">Muscle</tissue>
    </source>
</reference>
<feature type="compositionally biased region" description="Low complexity" evidence="9">
    <location>
        <begin position="684"/>
        <end position="709"/>
    </location>
</feature>
<feature type="compositionally biased region" description="Low complexity" evidence="9">
    <location>
        <begin position="386"/>
        <end position="397"/>
    </location>
</feature>
<dbReference type="InterPro" id="IPR003598">
    <property type="entry name" value="Ig_sub2"/>
</dbReference>
<organism evidence="11 12">
    <name type="scientific">Pogonophryne albipinna</name>
    <dbReference type="NCBI Taxonomy" id="1090488"/>
    <lineage>
        <taxon>Eukaryota</taxon>
        <taxon>Metazoa</taxon>
        <taxon>Chordata</taxon>
        <taxon>Craniata</taxon>
        <taxon>Vertebrata</taxon>
        <taxon>Euteleostomi</taxon>
        <taxon>Actinopterygii</taxon>
        <taxon>Neopterygii</taxon>
        <taxon>Teleostei</taxon>
        <taxon>Neoteleostei</taxon>
        <taxon>Acanthomorphata</taxon>
        <taxon>Eupercaria</taxon>
        <taxon>Perciformes</taxon>
        <taxon>Notothenioidei</taxon>
        <taxon>Pogonophryne</taxon>
    </lineage>
</organism>
<evidence type="ECO:0000313" key="11">
    <source>
        <dbReference type="EMBL" id="KAJ4946126.1"/>
    </source>
</evidence>
<keyword evidence="6" id="KW-0009">Actin-binding</keyword>
<sequence length="1093" mass="118452">MAHLQSVQKKTSTMSLTISSSSASRELSSSSSSSSSSVLAQKRSGLVQPLLVSPPTSQSPILNQQYSGTGVAPTFVKGLHDVSTVNGQLVVLECRLRGTPPLQVMWYREDEQVLDSDDFRILRKKASSASVPEELCTLVITEAFPEDSGIFKCVVINPFGTVSCSAILEVYNDLEEQLEVEAASQQVAASLRQEQEAMFHQETFSDDFPSELPDSMTLPPPEWPESPLEDNSPVADFPEPQPAYYCSEEPFGRSEEERALSSEGQRSPGVTVRACTPSPPPPPSPPAHVNEKATPKLFSPSRLTFTSSQPGGNSTNMSDLPSFTPSVFPPSAFNYERPRHFIQSQAAFQAPSYESVLKEAHENQNNSQQNLISSQHVTETHSQVMSAQSQSFSQTQSVSKSMSQTQAQFQSLSLSQNQAQSVAQTQAQTQVHTHAQAQLQSKTEAHTQAVMQTHTQAQAQAQAQTQVHTQAQVHSHAKAQLQTQTEAHTHSQALMQTQTHTQAQVHTQVHSQSQAQAQVQIQSQANGTSKSSPSSSSLSSPISTPTSSAAPPHSFTAPMLSPSAAPASSSAPFPPPPSSPFPASSSPFPPPPSSPFPPSLPRTTMRSTITLTPSIPSATGLGSASLPANQDSMSAPAAFLCSVLPSPSAFSPFSSSKLSPNSSLSHPSISPSRSPLSPFPSPLPHQHLPVSPSLPRSPLSPSSPSSFPQPNTPNGQSRVPPAVVSLPASYNAAPSILPKPILKKAMAPRPSSSRSTDDDIQGSKDALIQDLEKKLRSKEARRRGSQKLSYEERMARRLLGPDNANYMFDQDGLSDSQLNQPEAPEGRHTGGLWGRRHTGTDERGNEGSAIQEKSYAPRFLQIPPDLTVEEGRFCRIDFKVGGLPTPDVCWYLDGKAIRPDDYHKMLVCEKGMHSFIIEIVTVHHAGVYECEARNRAGESRFTMRLDVLAQEALRPPTFVQKMLNSRVLEGDTVRLECKVDASPPPQLHWKKDKDMLRIDPNRMSLYEDGSGRQCLLIERLMKSDAGWYTVSAINEAGMSTCNARLDVGTRTAPKTAPPGSKTLKLLSSLKHVPSLTVETPTQHTAPLYESEEL</sequence>
<evidence type="ECO:0000256" key="5">
    <source>
        <dbReference type="ARBA" id="ARBA00023157"/>
    </source>
</evidence>
<keyword evidence="4" id="KW-0677">Repeat</keyword>
<feature type="region of interest" description="Disordered" evidence="9">
    <location>
        <begin position="15"/>
        <end position="35"/>
    </location>
</feature>
<feature type="compositionally biased region" description="Low complexity" evidence="9">
    <location>
        <begin position="496"/>
        <end position="571"/>
    </location>
</feature>
<feature type="domain" description="Ig-like" evidence="10">
    <location>
        <begin position="73"/>
        <end position="169"/>
    </location>
</feature>
<dbReference type="GO" id="GO:0003779">
    <property type="term" value="F:actin binding"/>
    <property type="evidence" value="ECO:0007669"/>
    <property type="project" value="UniProtKB-KW"/>
</dbReference>
<dbReference type="SUPFAM" id="SSF48726">
    <property type="entry name" value="Immunoglobulin"/>
    <property type="match status" value="3"/>
</dbReference>
<feature type="domain" description="Ig-like" evidence="10">
    <location>
        <begin position="857"/>
        <end position="946"/>
    </location>
</feature>
<proteinExistence type="inferred from homology"/>
<accession>A0AAD6FSD6</accession>
<dbReference type="GO" id="GO:0030424">
    <property type="term" value="C:axon"/>
    <property type="evidence" value="ECO:0007669"/>
    <property type="project" value="TreeGrafter"/>
</dbReference>
<dbReference type="GO" id="GO:0098632">
    <property type="term" value="F:cell-cell adhesion mediator activity"/>
    <property type="evidence" value="ECO:0007669"/>
    <property type="project" value="TreeGrafter"/>
</dbReference>
<feature type="region of interest" description="Disordered" evidence="9">
    <location>
        <begin position="433"/>
        <end position="604"/>
    </location>
</feature>
<dbReference type="Gene3D" id="2.60.40.10">
    <property type="entry name" value="Immunoglobulins"/>
    <property type="match status" value="3"/>
</dbReference>
<dbReference type="GO" id="GO:0005886">
    <property type="term" value="C:plasma membrane"/>
    <property type="evidence" value="ECO:0007669"/>
    <property type="project" value="TreeGrafter"/>
</dbReference>
<feature type="region of interest" description="Disordered" evidence="9">
    <location>
        <begin position="741"/>
        <end position="763"/>
    </location>
</feature>
<feature type="region of interest" description="Disordered" evidence="9">
    <location>
        <begin position="812"/>
        <end position="850"/>
    </location>
</feature>
<dbReference type="GO" id="GO:0007156">
    <property type="term" value="P:homophilic cell adhesion via plasma membrane adhesion molecules"/>
    <property type="evidence" value="ECO:0007669"/>
    <property type="project" value="TreeGrafter"/>
</dbReference>
<protein>
    <recommendedName>
        <fullName evidence="10">Ig-like domain-containing protein</fullName>
    </recommendedName>
</protein>
<evidence type="ECO:0000256" key="7">
    <source>
        <dbReference type="ARBA" id="ARBA00023319"/>
    </source>
</evidence>
<comment type="similarity">
    <text evidence="8">Belongs to the myotilin/palladin family.</text>
</comment>
<dbReference type="FunFam" id="2.60.40.10:FF:001108">
    <property type="entry name" value="palladin isoform X2"/>
    <property type="match status" value="1"/>
</dbReference>
<keyword evidence="3" id="KW-0597">Phosphoprotein</keyword>
<feature type="compositionally biased region" description="Pro residues" evidence="9">
    <location>
        <begin position="277"/>
        <end position="286"/>
    </location>
</feature>
<dbReference type="GO" id="GO:0007411">
    <property type="term" value="P:axon guidance"/>
    <property type="evidence" value="ECO:0007669"/>
    <property type="project" value="TreeGrafter"/>
</dbReference>
<evidence type="ECO:0000256" key="1">
    <source>
        <dbReference type="ARBA" id="ARBA00004216"/>
    </source>
</evidence>
<dbReference type="InterPro" id="IPR007110">
    <property type="entry name" value="Ig-like_dom"/>
</dbReference>
<dbReference type="FunFam" id="2.60.40.10:FF:000702">
    <property type="entry name" value="Myotilin"/>
    <property type="match status" value="1"/>
</dbReference>
<feature type="compositionally biased region" description="Polar residues" evidence="9">
    <location>
        <begin position="480"/>
        <end position="495"/>
    </location>
</feature>
<dbReference type="InterPro" id="IPR036179">
    <property type="entry name" value="Ig-like_dom_sf"/>
</dbReference>
<feature type="region of interest" description="Disordered" evidence="9">
    <location>
        <begin position="652"/>
        <end position="722"/>
    </location>
</feature>
<dbReference type="PANTHER" id="PTHR10075:SF23">
    <property type="entry name" value="MYOTILIN"/>
    <property type="match status" value="1"/>
</dbReference>
<feature type="domain" description="Ig-like" evidence="10">
    <location>
        <begin position="956"/>
        <end position="1046"/>
    </location>
</feature>
<gene>
    <name evidence="11" type="ORF">JOQ06_023800</name>
</gene>
<feature type="region of interest" description="Disordered" evidence="9">
    <location>
        <begin position="205"/>
        <end position="325"/>
    </location>
</feature>
<dbReference type="SMART" id="SM00408">
    <property type="entry name" value="IGc2"/>
    <property type="match status" value="3"/>
</dbReference>
<dbReference type="InterPro" id="IPR003599">
    <property type="entry name" value="Ig_sub"/>
</dbReference>
<feature type="compositionally biased region" description="Low complexity" evidence="9">
    <location>
        <begin position="446"/>
        <end position="474"/>
    </location>
</feature>
<feature type="region of interest" description="Disordered" evidence="9">
    <location>
        <begin position="376"/>
        <end position="397"/>
    </location>
</feature>
<evidence type="ECO:0000256" key="9">
    <source>
        <dbReference type="SAM" id="MobiDB-lite"/>
    </source>
</evidence>
<evidence type="ECO:0000256" key="2">
    <source>
        <dbReference type="ARBA" id="ARBA00022490"/>
    </source>
</evidence>
<evidence type="ECO:0000256" key="6">
    <source>
        <dbReference type="ARBA" id="ARBA00023203"/>
    </source>
</evidence>
<evidence type="ECO:0000313" key="12">
    <source>
        <dbReference type="Proteomes" id="UP001219934"/>
    </source>
</evidence>
<dbReference type="SMART" id="SM00409">
    <property type="entry name" value="IG"/>
    <property type="match status" value="3"/>
</dbReference>
<name>A0AAD6FSD6_9TELE</name>